<organism evidence="1 2">
    <name type="scientific">Fusarium decemcellulare</name>
    <dbReference type="NCBI Taxonomy" id="57161"/>
    <lineage>
        <taxon>Eukaryota</taxon>
        <taxon>Fungi</taxon>
        <taxon>Dikarya</taxon>
        <taxon>Ascomycota</taxon>
        <taxon>Pezizomycotina</taxon>
        <taxon>Sordariomycetes</taxon>
        <taxon>Hypocreomycetidae</taxon>
        <taxon>Hypocreales</taxon>
        <taxon>Nectriaceae</taxon>
        <taxon>Fusarium</taxon>
        <taxon>Fusarium decemcellulare species complex</taxon>
    </lineage>
</organism>
<dbReference type="EMBL" id="JANRMS010002871">
    <property type="protein sequence ID" value="KAJ3520554.1"/>
    <property type="molecule type" value="Genomic_DNA"/>
</dbReference>
<evidence type="ECO:0000313" key="2">
    <source>
        <dbReference type="Proteomes" id="UP001148629"/>
    </source>
</evidence>
<dbReference type="Proteomes" id="UP001148629">
    <property type="component" value="Unassembled WGS sequence"/>
</dbReference>
<proteinExistence type="predicted"/>
<reference evidence="1" key="1">
    <citation type="submission" date="2022-08" db="EMBL/GenBank/DDBJ databases">
        <title>Genome Sequence of Fusarium decemcellulare.</title>
        <authorList>
            <person name="Buettner E."/>
        </authorList>
    </citation>
    <scope>NUCLEOTIDE SEQUENCE</scope>
    <source>
        <strain evidence="1">Babe19</strain>
    </source>
</reference>
<name>A0ACC1RJ06_9HYPO</name>
<gene>
    <name evidence="1" type="ORF">NM208_g13658</name>
</gene>
<sequence length="257" mass="29000">MANSKTRVPYDSNTPLFISIMGGPGSGKRTQCKLIAQSFNIGHISIGQMLREEMNTPRSPHASLIRGNMLAGTAAPKEVINSVLVSHVLKTMGQGIGVFLLDGYPRNLDELRQFENIFGPIRVAVVLRCSEHVLMNRLVNDTLTDHVTEIIAGRLRTFQKETSLVVEHFHRRNTLRLLDGEQSIEVVNEQLKTILSEFSSFYREQTLDEQLEAVARESKDSCKEQRAKDRQEEVAKTPGPVHPADILYYGPWQKYAR</sequence>
<keyword evidence="2" id="KW-1185">Reference proteome</keyword>
<comment type="caution">
    <text evidence="1">The sequence shown here is derived from an EMBL/GenBank/DDBJ whole genome shotgun (WGS) entry which is preliminary data.</text>
</comment>
<protein>
    <submittedName>
        <fullName evidence="1">Uncharacterized protein</fullName>
    </submittedName>
</protein>
<evidence type="ECO:0000313" key="1">
    <source>
        <dbReference type="EMBL" id="KAJ3520554.1"/>
    </source>
</evidence>
<accession>A0ACC1RJ06</accession>